<evidence type="ECO:0000313" key="3">
    <source>
        <dbReference type="Proteomes" id="UP000587462"/>
    </source>
</evidence>
<gene>
    <name evidence="2" type="ORF">HG542_17670</name>
</gene>
<feature type="domain" description="MOSC" evidence="1">
    <location>
        <begin position="130"/>
        <end position="276"/>
    </location>
</feature>
<accession>A0A7Y7E8I8</accession>
<comment type="caution">
    <text evidence="2">The sequence shown here is derived from an EMBL/GenBank/DDBJ whole genome shotgun (WGS) entry which is preliminary data.</text>
</comment>
<proteinExistence type="predicted"/>
<dbReference type="PANTHER" id="PTHR14237:SF19">
    <property type="entry name" value="MITOCHONDRIAL AMIDOXIME REDUCING COMPONENT 1"/>
    <property type="match status" value="1"/>
</dbReference>
<dbReference type="GO" id="GO:0030151">
    <property type="term" value="F:molybdenum ion binding"/>
    <property type="evidence" value="ECO:0007669"/>
    <property type="project" value="InterPro"/>
</dbReference>
<dbReference type="AlphaFoldDB" id="A0A7Y7E8I8"/>
<dbReference type="SUPFAM" id="SSF50800">
    <property type="entry name" value="PK beta-barrel domain-like"/>
    <property type="match status" value="1"/>
</dbReference>
<reference evidence="2 3" key="1">
    <citation type="submission" date="2020-04" db="EMBL/GenBank/DDBJ databases">
        <title>Draft Genome Sequence of Streptomyces morookaense DSM 40503, an 8-azaguanine-producing strain.</title>
        <authorList>
            <person name="Qi J."/>
            <person name="Gao J.-M."/>
        </authorList>
    </citation>
    <scope>NUCLEOTIDE SEQUENCE [LARGE SCALE GENOMIC DNA]</scope>
    <source>
        <strain evidence="2 3">DSM 40503</strain>
    </source>
</reference>
<dbReference type="InterPro" id="IPR011037">
    <property type="entry name" value="Pyrv_Knase-like_insert_dom_sf"/>
</dbReference>
<evidence type="ECO:0000259" key="1">
    <source>
        <dbReference type="PROSITE" id="PS51340"/>
    </source>
</evidence>
<dbReference type="Pfam" id="PF03473">
    <property type="entry name" value="MOSC"/>
    <property type="match status" value="1"/>
</dbReference>
<dbReference type="GO" id="GO:0003824">
    <property type="term" value="F:catalytic activity"/>
    <property type="evidence" value="ECO:0007669"/>
    <property type="project" value="InterPro"/>
</dbReference>
<name>A0A7Y7E8I8_STRMO</name>
<dbReference type="Pfam" id="PF03476">
    <property type="entry name" value="MOSC_N"/>
    <property type="match status" value="1"/>
</dbReference>
<protein>
    <submittedName>
        <fullName evidence="2">MOSC domain-containing protein</fullName>
    </submittedName>
</protein>
<dbReference type="InterPro" id="IPR005303">
    <property type="entry name" value="MOCOS_middle"/>
</dbReference>
<dbReference type="RefSeq" id="WP_171082543.1">
    <property type="nucleotide sequence ID" value="NZ_BNBU01000001.1"/>
</dbReference>
<dbReference type="GO" id="GO:0030170">
    <property type="term" value="F:pyridoxal phosphate binding"/>
    <property type="evidence" value="ECO:0007669"/>
    <property type="project" value="InterPro"/>
</dbReference>
<organism evidence="2 3">
    <name type="scientific">Streptomyces morookaense</name>
    <name type="common">Streptoverticillium morookaense</name>
    <dbReference type="NCBI Taxonomy" id="1970"/>
    <lineage>
        <taxon>Bacteria</taxon>
        <taxon>Bacillati</taxon>
        <taxon>Actinomycetota</taxon>
        <taxon>Actinomycetes</taxon>
        <taxon>Kitasatosporales</taxon>
        <taxon>Streptomycetaceae</taxon>
        <taxon>Streptomyces</taxon>
    </lineage>
</organism>
<dbReference type="Proteomes" id="UP000587462">
    <property type="component" value="Unassembled WGS sequence"/>
</dbReference>
<dbReference type="EMBL" id="JABBXF010000037">
    <property type="protein sequence ID" value="NVK79486.1"/>
    <property type="molecule type" value="Genomic_DNA"/>
</dbReference>
<dbReference type="PANTHER" id="PTHR14237">
    <property type="entry name" value="MOLYBDOPTERIN COFACTOR SULFURASE MOSC"/>
    <property type="match status" value="1"/>
</dbReference>
<dbReference type="PROSITE" id="PS51340">
    <property type="entry name" value="MOSC"/>
    <property type="match status" value="1"/>
</dbReference>
<dbReference type="SUPFAM" id="SSF141673">
    <property type="entry name" value="MOSC N-terminal domain-like"/>
    <property type="match status" value="1"/>
</dbReference>
<dbReference type="InterPro" id="IPR005302">
    <property type="entry name" value="MoCF_Sase_C"/>
</dbReference>
<evidence type="ECO:0000313" key="2">
    <source>
        <dbReference type="EMBL" id="NVK79486.1"/>
    </source>
</evidence>
<keyword evidence="3" id="KW-1185">Reference proteome</keyword>
<sequence length="277" mass="29937">MPTPVLSSVHVYPVKSMAGCSPDEATVEPWGLAGDRRWLVTEPDGRFITQRQLARLALVSAQPLPGGGVRLTAPGAEPLDVAVPVPAEQGGTIPVTVFRDKVEAVRAGDAAAAWVSAFLGTEAQLVHMDDPAVRRQVDLDYGRPGDMVSFADGYPLLVTTTGSLHALNALIAEDGIAAEGPLPMNRFRPNVVIDRTGPWAEDDWRRIRIGEVVFRVVKPSGRCVVTTTDQATAERGKEPLRTLARHHRIGERLVFGQNLIPEHTGVLRVGDPFEVLD</sequence>